<feature type="non-terminal residue" evidence="1">
    <location>
        <position position="233"/>
    </location>
</feature>
<evidence type="ECO:0000313" key="1">
    <source>
        <dbReference type="EMBL" id="RKP05282.1"/>
    </source>
</evidence>
<accession>A0A4P9XHV7</accession>
<keyword evidence="2" id="KW-1185">Reference proteome</keyword>
<dbReference type="InterPro" id="IPR039600">
    <property type="entry name" value="TANGO6/Rtp1"/>
</dbReference>
<name>A0A4P9XHV7_9FUNG</name>
<dbReference type="EMBL" id="KZ993188">
    <property type="protein sequence ID" value="RKP05282.1"/>
    <property type="molecule type" value="Genomic_DNA"/>
</dbReference>
<proteinExistence type="predicted"/>
<gene>
    <name evidence="1" type="ORF">THASP1DRAFT_26194</name>
</gene>
<organism evidence="1 2">
    <name type="scientific">Thamnocephalis sphaerospora</name>
    <dbReference type="NCBI Taxonomy" id="78915"/>
    <lineage>
        <taxon>Eukaryota</taxon>
        <taxon>Fungi</taxon>
        <taxon>Fungi incertae sedis</taxon>
        <taxon>Zoopagomycota</taxon>
        <taxon>Zoopagomycotina</taxon>
        <taxon>Zoopagomycetes</taxon>
        <taxon>Zoopagales</taxon>
        <taxon>Sigmoideomycetaceae</taxon>
        <taxon>Thamnocephalis</taxon>
    </lineage>
</organism>
<dbReference type="AlphaFoldDB" id="A0A4P9XHV7"/>
<evidence type="ECO:0000313" key="2">
    <source>
        <dbReference type="Proteomes" id="UP000271241"/>
    </source>
</evidence>
<sequence length="233" mass="25593">MDMSQSRDIKAMLDFVFCWTIYPALEPGVGPALHQRVNSLVADAEMERARAALHAIQSSPANTTCSSIDLTGDGDNMPSSPVGPGTYELTFRKLFAGTSPTENYDALLPLLRSRNGVKPPTWFTRCLGRYLTYVLLSKHGVYDLLVYMFDGEAEASQAEVDNAARLLLSLPQKTKSRRGYYTAVFAQLVSLVSMPAELPDHIAARPVNSKRAAAQLVARFIDAVPELCTQHLD</sequence>
<dbReference type="PANTHER" id="PTHR20959">
    <property type="entry name" value="TRANSPORT AND GOLGI ORGANIZATION PROTEIN 6 FAMILY MEMBER"/>
    <property type="match status" value="1"/>
</dbReference>
<dbReference type="GO" id="GO:0009306">
    <property type="term" value="P:protein secretion"/>
    <property type="evidence" value="ECO:0007669"/>
    <property type="project" value="TreeGrafter"/>
</dbReference>
<protein>
    <submittedName>
        <fullName evidence="1">Uncharacterized protein</fullName>
    </submittedName>
</protein>
<dbReference type="Proteomes" id="UP000271241">
    <property type="component" value="Unassembled WGS sequence"/>
</dbReference>
<reference evidence="2" key="1">
    <citation type="journal article" date="2018" name="Nat. Microbiol.">
        <title>Leveraging single-cell genomics to expand the fungal tree of life.</title>
        <authorList>
            <person name="Ahrendt S.R."/>
            <person name="Quandt C.A."/>
            <person name="Ciobanu D."/>
            <person name="Clum A."/>
            <person name="Salamov A."/>
            <person name="Andreopoulos B."/>
            <person name="Cheng J.F."/>
            <person name="Woyke T."/>
            <person name="Pelin A."/>
            <person name="Henrissat B."/>
            <person name="Reynolds N.K."/>
            <person name="Benny G.L."/>
            <person name="Smith M.E."/>
            <person name="James T.Y."/>
            <person name="Grigoriev I.V."/>
        </authorList>
    </citation>
    <scope>NUCLEOTIDE SEQUENCE [LARGE SCALE GENOMIC DNA]</scope>
    <source>
        <strain evidence="2">RSA 1356</strain>
    </source>
</reference>
<dbReference type="PANTHER" id="PTHR20959:SF1">
    <property type="entry name" value="TRANSPORT AND GOLGI ORGANIZATION PROTEIN 6 HOMOLOG"/>
    <property type="match status" value="1"/>
</dbReference>